<sequence length="35" mass="3685">MRKELIAGAAQTESVSPDNMSSMVAAKRSFAVTPC</sequence>
<evidence type="ECO:0000313" key="2">
    <source>
        <dbReference type="Proteomes" id="UP000295525"/>
    </source>
</evidence>
<dbReference type="AlphaFoldDB" id="A0A4R3LRV5"/>
<dbReference type="EMBL" id="SMAJ01000016">
    <property type="protein sequence ID" value="TCT03051.1"/>
    <property type="molecule type" value="Genomic_DNA"/>
</dbReference>
<reference evidence="1 2" key="1">
    <citation type="submission" date="2019-03" db="EMBL/GenBank/DDBJ databases">
        <title>Genomic Encyclopedia of Type Strains, Phase IV (KMG-IV): sequencing the most valuable type-strain genomes for metagenomic binning, comparative biology and taxonomic classification.</title>
        <authorList>
            <person name="Goeker M."/>
        </authorList>
    </citation>
    <scope>NUCLEOTIDE SEQUENCE [LARGE SCALE GENOMIC DNA]</scope>
    <source>
        <strain evidence="1 2">DSM 24591</strain>
    </source>
</reference>
<dbReference type="Proteomes" id="UP000295525">
    <property type="component" value="Unassembled WGS sequence"/>
</dbReference>
<keyword evidence="2" id="KW-1185">Reference proteome</keyword>
<accession>A0A4R3LRV5</accession>
<proteinExistence type="predicted"/>
<evidence type="ECO:0000313" key="1">
    <source>
        <dbReference type="EMBL" id="TCT03051.1"/>
    </source>
</evidence>
<gene>
    <name evidence="1" type="ORF">EDC26_11618</name>
</gene>
<protein>
    <submittedName>
        <fullName evidence="1">Uncharacterized protein</fullName>
    </submittedName>
</protein>
<name>A0A4R3LRV5_9BURK</name>
<comment type="caution">
    <text evidence="1">The sequence shown here is derived from an EMBL/GenBank/DDBJ whole genome shotgun (WGS) entry which is preliminary data.</text>
</comment>
<organism evidence="1 2">
    <name type="scientific">Paralcaligenes ureilyticus</name>
    <dbReference type="NCBI Taxonomy" id="627131"/>
    <lineage>
        <taxon>Bacteria</taxon>
        <taxon>Pseudomonadati</taxon>
        <taxon>Pseudomonadota</taxon>
        <taxon>Betaproteobacteria</taxon>
        <taxon>Burkholderiales</taxon>
        <taxon>Alcaligenaceae</taxon>
        <taxon>Paralcaligenes</taxon>
    </lineage>
</organism>